<dbReference type="Pfam" id="PF01876">
    <property type="entry name" value="RNase_P_p30"/>
    <property type="match status" value="1"/>
</dbReference>
<feature type="compositionally biased region" description="Basic and acidic residues" evidence="6">
    <location>
        <begin position="501"/>
        <end position="518"/>
    </location>
</feature>
<gene>
    <name evidence="8" type="ORF">QYE76_065339</name>
</gene>
<evidence type="ECO:0000256" key="5">
    <source>
        <dbReference type="ARBA" id="ARBA00023242"/>
    </source>
</evidence>
<dbReference type="InterPro" id="IPR002738">
    <property type="entry name" value="RNase_P_p30"/>
</dbReference>
<comment type="caution">
    <text evidence="8">The sequence shown here is derived from an EMBL/GenBank/DDBJ whole genome shotgun (WGS) entry which is preliminary data.</text>
</comment>
<comment type="similarity">
    <text evidence="2">Belongs to the eukaryotic/archaeal RNase P protein component 3 family.</text>
</comment>
<dbReference type="GO" id="GO:0005655">
    <property type="term" value="C:nucleolar ribonuclease P complex"/>
    <property type="evidence" value="ECO:0007669"/>
    <property type="project" value="TreeGrafter"/>
</dbReference>
<organism evidence="8 9">
    <name type="scientific">Lolium multiflorum</name>
    <name type="common">Italian ryegrass</name>
    <name type="synonym">Lolium perenne subsp. multiflorum</name>
    <dbReference type="NCBI Taxonomy" id="4521"/>
    <lineage>
        <taxon>Eukaryota</taxon>
        <taxon>Viridiplantae</taxon>
        <taxon>Streptophyta</taxon>
        <taxon>Embryophyta</taxon>
        <taxon>Tracheophyta</taxon>
        <taxon>Spermatophyta</taxon>
        <taxon>Magnoliopsida</taxon>
        <taxon>Liliopsida</taxon>
        <taxon>Poales</taxon>
        <taxon>Poaceae</taxon>
        <taxon>BOP clade</taxon>
        <taxon>Pooideae</taxon>
        <taxon>Poodae</taxon>
        <taxon>Poeae</taxon>
        <taxon>Poeae Chloroplast Group 2 (Poeae type)</taxon>
        <taxon>Loliodinae</taxon>
        <taxon>Loliinae</taxon>
        <taxon>Lolium</taxon>
    </lineage>
</organism>
<keyword evidence="9" id="KW-1185">Reference proteome</keyword>
<feature type="chain" id="PRO_5041934567" evidence="7">
    <location>
        <begin position="17"/>
        <end position="694"/>
    </location>
</feature>
<evidence type="ECO:0000256" key="4">
    <source>
        <dbReference type="ARBA" id="ARBA00022801"/>
    </source>
</evidence>
<dbReference type="FunFam" id="3.20.20.140:FF:000044">
    <property type="entry name" value="Polymerase/histidinol phosphatase-like protein"/>
    <property type="match status" value="1"/>
</dbReference>
<dbReference type="InterPro" id="IPR016195">
    <property type="entry name" value="Pol/histidinol_Pase-like"/>
</dbReference>
<keyword evidence="3" id="KW-0819">tRNA processing</keyword>
<evidence type="ECO:0000313" key="8">
    <source>
        <dbReference type="EMBL" id="KAK1647534.1"/>
    </source>
</evidence>
<evidence type="ECO:0000313" key="9">
    <source>
        <dbReference type="Proteomes" id="UP001231189"/>
    </source>
</evidence>
<dbReference type="GO" id="GO:0003723">
    <property type="term" value="F:RNA binding"/>
    <property type="evidence" value="ECO:0007669"/>
    <property type="project" value="TreeGrafter"/>
</dbReference>
<name>A0AAD8S8P7_LOLMU</name>
<reference evidence="8" key="1">
    <citation type="submission" date="2023-07" db="EMBL/GenBank/DDBJ databases">
        <title>A chromosome-level genome assembly of Lolium multiflorum.</title>
        <authorList>
            <person name="Chen Y."/>
            <person name="Copetti D."/>
            <person name="Kolliker R."/>
            <person name="Studer B."/>
        </authorList>
    </citation>
    <scope>NUCLEOTIDE SEQUENCE</scope>
    <source>
        <strain evidence="8">02402/16</strain>
        <tissue evidence="8">Leaf</tissue>
    </source>
</reference>
<feature type="signal peptide" evidence="7">
    <location>
        <begin position="1"/>
        <end position="16"/>
    </location>
</feature>
<keyword evidence="7" id="KW-0732">Signal</keyword>
<keyword evidence="4" id="KW-0378">Hydrolase</keyword>
<evidence type="ECO:0000256" key="7">
    <source>
        <dbReference type="SAM" id="SignalP"/>
    </source>
</evidence>
<evidence type="ECO:0000256" key="3">
    <source>
        <dbReference type="ARBA" id="ARBA00022694"/>
    </source>
</evidence>
<protein>
    <submittedName>
        <fullName evidence="8">Uncharacterized protein</fullName>
    </submittedName>
</protein>
<accession>A0AAD8S8P7</accession>
<proteinExistence type="inferred from homology"/>
<dbReference type="PANTHER" id="PTHR13031:SF0">
    <property type="entry name" value="RIBONUCLEASE P PROTEIN SUBUNIT P30"/>
    <property type="match status" value="1"/>
</dbReference>
<dbReference type="Proteomes" id="UP001231189">
    <property type="component" value="Unassembled WGS sequence"/>
</dbReference>
<dbReference type="PANTHER" id="PTHR13031">
    <property type="entry name" value="RIBONUCLEASE P SUBUNIT P30"/>
    <property type="match status" value="1"/>
</dbReference>
<sequence length="694" mass="75676">MALLFFDLSLLPSSNANSRLLAAARALELGYAAVALDHPHRGLLADADRCRTAPFPVLSSLPLPSSAALHRSRNGSPTDEPFRQYTRITLSLDSPAAAASALAPSAARLLRTYDLVAARPLSQAALDHLCQSATELDVISIDFSHKLPFRLKLPMIKLALQRGIHFEIAYSPLIDDVSSRRQVLAEAKLLVDWTKGKNLIISSAARNANEIRGPYDVVNLCAYLLGLSTQRAKAAMSVNCRSLLSKAMRKKYFYKETIKIDRLLPNELLDSAKCKLSDWIGWDPISSKGDLQSLEKNLEHSPNKDELLGSPINCSTKVLHKKLRDADVSPFTERLEQSTGDSEMPVDTQEETLQAHRTEADIAASHTSLDKSENNEMVMAHNAQAFVVSSVDSKCVDEHAELILDAMELDATELCTLSHIAGDSDPLSSDVKLACSSLPQGMELSDPMPEDKGRDQASDILDYASADATYGTSCTSGEMDDQAPLDHKILSCSDVSLENKGLDKPDNIPVHSKDHRNTAESVGCSPGGGDDETPLNPAVLLSTDLWKDIVPPVQQVMEGKIEQNVDESIEHATIYKAEPVDINARGMISVENTVNSQEISSAAIVSNKGSIDGTRESCDMKEQNAKKPNACLNKDAKIHGEPVNFPCAVSKVEVSTAISEKRRQNCPSYIPFLGFLKRVPFKKKLCKVVSKRKS</sequence>
<feature type="region of interest" description="Disordered" evidence="6">
    <location>
        <begin position="501"/>
        <end position="531"/>
    </location>
</feature>
<dbReference type="Gene3D" id="3.20.20.140">
    <property type="entry name" value="Metal-dependent hydrolases"/>
    <property type="match status" value="1"/>
</dbReference>
<dbReference type="EMBL" id="JAUUTY010000004">
    <property type="protein sequence ID" value="KAK1647534.1"/>
    <property type="molecule type" value="Genomic_DNA"/>
</dbReference>
<comment type="subcellular location">
    <subcellularLocation>
        <location evidence="1">Nucleus</location>
    </subcellularLocation>
</comment>
<evidence type="ECO:0000256" key="2">
    <source>
        <dbReference type="ARBA" id="ARBA00007331"/>
    </source>
</evidence>
<dbReference type="GO" id="GO:0016787">
    <property type="term" value="F:hydrolase activity"/>
    <property type="evidence" value="ECO:0007669"/>
    <property type="project" value="UniProtKB-KW"/>
</dbReference>
<evidence type="ECO:0000256" key="1">
    <source>
        <dbReference type="ARBA" id="ARBA00004123"/>
    </source>
</evidence>
<dbReference type="GO" id="GO:0008033">
    <property type="term" value="P:tRNA processing"/>
    <property type="evidence" value="ECO:0007669"/>
    <property type="project" value="UniProtKB-KW"/>
</dbReference>
<dbReference type="AlphaFoldDB" id="A0AAD8S8P7"/>
<evidence type="ECO:0000256" key="6">
    <source>
        <dbReference type="SAM" id="MobiDB-lite"/>
    </source>
</evidence>
<keyword evidence="5" id="KW-0539">Nucleus</keyword>
<dbReference type="SUPFAM" id="SSF89550">
    <property type="entry name" value="PHP domain-like"/>
    <property type="match status" value="1"/>
</dbReference>